<dbReference type="PANTHER" id="PTHR11070:SF2">
    <property type="entry name" value="ATP-DEPENDENT DNA HELICASE SRS2"/>
    <property type="match status" value="1"/>
</dbReference>
<keyword evidence="5 11" id="KW-0067">ATP-binding</keyword>
<dbReference type="InterPro" id="IPR014016">
    <property type="entry name" value="UvrD-like_ATP-bd"/>
</dbReference>
<keyword evidence="4 11" id="KW-0347">Helicase</keyword>
<dbReference type="PROSITE" id="PS51217">
    <property type="entry name" value="UVRD_HELICASE_CTER"/>
    <property type="match status" value="1"/>
</dbReference>
<evidence type="ECO:0000313" key="15">
    <source>
        <dbReference type="Proteomes" id="UP000324831"/>
    </source>
</evidence>
<evidence type="ECO:0000256" key="3">
    <source>
        <dbReference type="ARBA" id="ARBA00022801"/>
    </source>
</evidence>
<dbReference type="AlphaFoldDB" id="A0A478FRH9"/>
<dbReference type="InterPro" id="IPR013986">
    <property type="entry name" value="DExx_box_DNA_helicase_dom_sf"/>
</dbReference>
<dbReference type="EMBL" id="BIMN01000001">
    <property type="protein sequence ID" value="GCE63029.1"/>
    <property type="molecule type" value="Genomic_DNA"/>
</dbReference>
<keyword evidence="3 11" id="KW-0378">Hydrolase</keyword>
<dbReference type="Gene3D" id="3.40.50.300">
    <property type="entry name" value="P-loop containing nucleotide triphosphate hydrolases"/>
    <property type="match status" value="2"/>
</dbReference>
<dbReference type="PANTHER" id="PTHR11070">
    <property type="entry name" value="UVRD / RECB / PCRA DNA HELICASE FAMILY MEMBER"/>
    <property type="match status" value="1"/>
</dbReference>
<dbReference type="GO" id="GO:0016887">
    <property type="term" value="F:ATP hydrolysis activity"/>
    <property type="evidence" value="ECO:0007669"/>
    <property type="project" value="RHEA"/>
</dbReference>
<dbReference type="Gene3D" id="1.10.10.160">
    <property type="match status" value="1"/>
</dbReference>
<feature type="binding site" evidence="11">
    <location>
        <begin position="24"/>
        <end position="31"/>
    </location>
    <ligand>
        <name>ATP</name>
        <dbReference type="ChEBI" id="CHEBI:30616"/>
    </ligand>
</feature>
<dbReference type="GO" id="GO:0005524">
    <property type="term" value="F:ATP binding"/>
    <property type="evidence" value="ECO:0007669"/>
    <property type="project" value="UniProtKB-UniRule"/>
</dbReference>
<dbReference type="InterPro" id="IPR014017">
    <property type="entry name" value="DNA_helicase_UvrD-like_C"/>
</dbReference>
<evidence type="ECO:0000256" key="11">
    <source>
        <dbReference type="PROSITE-ProRule" id="PRU00560"/>
    </source>
</evidence>
<accession>A0A478FRH9</accession>
<evidence type="ECO:0000256" key="5">
    <source>
        <dbReference type="ARBA" id="ARBA00022840"/>
    </source>
</evidence>
<evidence type="ECO:0000313" key="14">
    <source>
        <dbReference type="EMBL" id="GCE63029.1"/>
    </source>
</evidence>
<proteinExistence type="inferred from homology"/>
<evidence type="ECO:0000259" key="13">
    <source>
        <dbReference type="PROSITE" id="PS51217"/>
    </source>
</evidence>
<comment type="similarity">
    <text evidence="1">Belongs to the helicase family. UvrD subfamily.</text>
</comment>
<evidence type="ECO:0000256" key="1">
    <source>
        <dbReference type="ARBA" id="ARBA00009922"/>
    </source>
</evidence>
<evidence type="ECO:0000259" key="12">
    <source>
        <dbReference type="PROSITE" id="PS51198"/>
    </source>
</evidence>
<dbReference type="GO" id="GO:0043138">
    <property type="term" value="F:3'-5' DNA helicase activity"/>
    <property type="evidence" value="ECO:0007669"/>
    <property type="project" value="UniProtKB-EC"/>
</dbReference>
<evidence type="ECO:0000256" key="7">
    <source>
        <dbReference type="ARBA" id="ARBA00023235"/>
    </source>
</evidence>
<dbReference type="Pfam" id="PF00580">
    <property type="entry name" value="UvrD-helicase"/>
    <property type="match status" value="1"/>
</dbReference>
<dbReference type="InterPro" id="IPR027417">
    <property type="entry name" value="P-loop_NTPase"/>
</dbReference>
<evidence type="ECO:0000256" key="4">
    <source>
        <dbReference type="ARBA" id="ARBA00022806"/>
    </source>
</evidence>
<evidence type="ECO:0000256" key="10">
    <source>
        <dbReference type="ARBA" id="ARBA00048988"/>
    </source>
</evidence>
<dbReference type="Proteomes" id="UP000324831">
    <property type="component" value="Unassembled WGS sequence"/>
</dbReference>
<dbReference type="Gene3D" id="1.10.486.10">
    <property type="entry name" value="PCRA, domain 4"/>
    <property type="match status" value="1"/>
</dbReference>
<dbReference type="SUPFAM" id="SSF52540">
    <property type="entry name" value="P-loop containing nucleoside triphosphate hydrolases"/>
    <property type="match status" value="1"/>
</dbReference>
<comment type="catalytic activity">
    <reaction evidence="8">
        <text>Couples ATP hydrolysis with the unwinding of duplex DNA by translocating in the 3'-5' direction.</text>
        <dbReference type="EC" id="5.6.2.4"/>
    </reaction>
</comment>
<organism evidence="14 15">
    <name type="scientific">Candidatus Mycoplasma haematohominis</name>
    <dbReference type="NCBI Taxonomy" id="1494318"/>
    <lineage>
        <taxon>Bacteria</taxon>
        <taxon>Bacillati</taxon>
        <taxon>Mycoplasmatota</taxon>
        <taxon>Mollicutes</taxon>
        <taxon>Mycoplasmataceae</taxon>
        <taxon>Mycoplasma</taxon>
    </lineage>
</organism>
<keyword evidence="6" id="KW-0238">DNA-binding</keyword>
<evidence type="ECO:0000256" key="8">
    <source>
        <dbReference type="ARBA" id="ARBA00034617"/>
    </source>
</evidence>
<sequence>MSRKLNKEQLEAIKAPKKPILVIAGAGTGKTTVLISRVIELIETGIEPRKVLVITFTNKARDEIVGRIREEIGSEKVPSNIFTFHAFFHKLLKKDMEKVNPYLRDFKLLDESDQKGIIRRLIKELLIEDLETKIASTAISLLKINNYDLSDKGYLNQIVKTYKLDREDIETLYKKYIEELTVNKFLDYDDLEVYTLKALNIPEVRDYWKNWFNAVLIDEFQDTSTIQMEIIKKIVDKSNGNIFCVGDPDQSIYGFRGAKPKVCSEFLEYFDNSICIKLEENYRSTKNILQLANHIINKNQHELSKNLWTRNSEGNKIKCTKFRTDWDEIEWVLNEITTIRAINPNSSLRDFVILYRNNSIAKLFEIALKKKNIDYAVTNSVEFFSRIEIKFIVAFLRLLFFCDEPGSAIYIKPINDAVPMGIGDSSSSTFHNFLSENKYSFMQGIENIDKCTAINTKSKKAILRLGEIIEELKESRNKSLHLIIQEIIKKTNYEEYVINKKEEGRLENLRQFGTAISENLEGKTNREIVEEISLRAKEVKRNKTDDFLLLSTVHQAKGLEYKYVFLVKMSHTVFPSFLSKSPEDTEEERRLAYVAITRAKEKLYMSCSPVIIRSLDKPSTKESIFMDEAKELSNIVEFIDRSYSFAIYNKK</sequence>
<dbReference type="GO" id="GO:0000725">
    <property type="term" value="P:recombinational repair"/>
    <property type="evidence" value="ECO:0007669"/>
    <property type="project" value="TreeGrafter"/>
</dbReference>
<name>A0A478FRH9_9MOLU</name>
<evidence type="ECO:0000256" key="6">
    <source>
        <dbReference type="ARBA" id="ARBA00023125"/>
    </source>
</evidence>
<dbReference type="PROSITE" id="PS51198">
    <property type="entry name" value="UVRD_HELICASE_ATP_BIND"/>
    <property type="match status" value="1"/>
</dbReference>
<evidence type="ECO:0000256" key="9">
    <source>
        <dbReference type="ARBA" id="ARBA00034808"/>
    </source>
</evidence>
<dbReference type="GO" id="GO:0003677">
    <property type="term" value="F:DNA binding"/>
    <property type="evidence" value="ECO:0007669"/>
    <property type="project" value="UniProtKB-KW"/>
</dbReference>
<keyword evidence="2 11" id="KW-0547">Nucleotide-binding</keyword>
<gene>
    <name evidence="14" type="primary">pcrA</name>
    <name evidence="14" type="ORF">MHSWG343_00040</name>
</gene>
<feature type="domain" description="UvrD-like helicase ATP-binding" evidence="12">
    <location>
        <begin position="3"/>
        <end position="285"/>
    </location>
</feature>
<dbReference type="InterPro" id="IPR000212">
    <property type="entry name" value="DNA_helicase_UvrD/REP"/>
</dbReference>
<dbReference type="EC" id="5.6.2.4" evidence="9"/>
<comment type="caution">
    <text evidence="14">The sequence shown here is derived from an EMBL/GenBank/DDBJ whole genome shotgun (WGS) entry which is preliminary data.</text>
</comment>
<feature type="domain" description="UvrD-like helicase C-terminal" evidence="13">
    <location>
        <begin position="286"/>
        <end position="558"/>
    </location>
</feature>
<dbReference type="Pfam" id="PF13361">
    <property type="entry name" value="UvrD_C"/>
    <property type="match status" value="1"/>
</dbReference>
<keyword evidence="7" id="KW-0413">Isomerase</keyword>
<dbReference type="CDD" id="cd17932">
    <property type="entry name" value="DEXQc_UvrD"/>
    <property type="match status" value="1"/>
</dbReference>
<evidence type="ECO:0000256" key="2">
    <source>
        <dbReference type="ARBA" id="ARBA00022741"/>
    </source>
</evidence>
<comment type="catalytic activity">
    <reaction evidence="10">
        <text>ATP + H2O = ADP + phosphate + H(+)</text>
        <dbReference type="Rhea" id="RHEA:13065"/>
        <dbReference type="ChEBI" id="CHEBI:15377"/>
        <dbReference type="ChEBI" id="CHEBI:15378"/>
        <dbReference type="ChEBI" id="CHEBI:30616"/>
        <dbReference type="ChEBI" id="CHEBI:43474"/>
        <dbReference type="ChEBI" id="CHEBI:456216"/>
        <dbReference type="EC" id="5.6.2.4"/>
    </reaction>
</comment>
<reference evidence="14 15" key="1">
    <citation type="submission" date="2019-01" db="EMBL/GenBank/DDBJ databases">
        <title>Draft genome sequences of Candidatus Mycoplasma haemohominis SWG34-3 identified from a patient with pyrexia, anemia and liver dysfunction.</title>
        <authorList>
            <person name="Sekizuka T."/>
            <person name="Hattori N."/>
            <person name="Katano H."/>
            <person name="Takuma T."/>
            <person name="Ito T."/>
            <person name="Arai N."/>
            <person name="Yanai R."/>
            <person name="Ishii S."/>
            <person name="Miura Y."/>
            <person name="Tokunaga T."/>
            <person name="Watanabe H."/>
            <person name="Nomura N."/>
            <person name="Eguchi J."/>
            <person name="Arai T."/>
            <person name="Hasegawa H."/>
            <person name="Nakamaki T."/>
            <person name="Wakita T."/>
            <person name="Niki Y."/>
            <person name="Kuroda M."/>
        </authorList>
    </citation>
    <scope>NUCLEOTIDE SEQUENCE [LARGE SCALE GENOMIC DNA]</scope>
    <source>
        <strain evidence="14">SWG34-3</strain>
    </source>
</reference>
<protein>
    <recommendedName>
        <fullName evidence="9">DNA 3'-5' helicase</fullName>
        <ecNumber evidence="9">5.6.2.4</ecNumber>
    </recommendedName>
</protein>